<dbReference type="RefSeq" id="WP_185132044.1">
    <property type="nucleotide sequence ID" value="NZ_JACJVO010000033.1"/>
</dbReference>
<dbReference type="Proteomes" id="UP000564644">
    <property type="component" value="Unassembled WGS sequence"/>
</dbReference>
<comment type="caution">
    <text evidence="4">The sequence shown here is derived from an EMBL/GenBank/DDBJ whole genome shotgun (WGS) entry which is preliminary data.</text>
</comment>
<dbReference type="CDD" id="cd00229">
    <property type="entry name" value="SGNH_hydrolase"/>
    <property type="match status" value="1"/>
</dbReference>
<feature type="signal peptide" evidence="1">
    <location>
        <begin position="1"/>
        <end position="30"/>
    </location>
</feature>
<feature type="chain" id="PRO_5030779886" evidence="1">
    <location>
        <begin position="31"/>
        <end position="1544"/>
    </location>
</feature>
<reference evidence="4 5" key="1">
    <citation type="submission" date="2020-08" db="EMBL/GenBank/DDBJ databases">
        <title>Cohnella phylogeny.</title>
        <authorList>
            <person name="Dunlap C."/>
        </authorList>
    </citation>
    <scope>NUCLEOTIDE SEQUENCE [LARGE SCALE GENOMIC DNA]</scope>
    <source>
        <strain evidence="4 5">CBP 2801</strain>
    </source>
</reference>
<evidence type="ECO:0000313" key="5">
    <source>
        <dbReference type="Proteomes" id="UP000564644"/>
    </source>
</evidence>
<accession>A0A7X0VY70</accession>
<dbReference type="SUPFAM" id="SSF52266">
    <property type="entry name" value="SGNH hydrolase"/>
    <property type="match status" value="1"/>
</dbReference>
<keyword evidence="4" id="KW-0378">Hydrolase</keyword>
<evidence type="ECO:0000313" key="4">
    <source>
        <dbReference type="EMBL" id="MBB6734380.1"/>
    </source>
</evidence>
<proteinExistence type="predicted"/>
<dbReference type="PANTHER" id="PTHR30383">
    <property type="entry name" value="THIOESTERASE 1/PROTEASE 1/LYSOPHOSPHOLIPASE L1"/>
    <property type="match status" value="1"/>
</dbReference>
<dbReference type="InterPro" id="IPR013830">
    <property type="entry name" value="SGNH_hydro"/>
</dbReference>
<feature type="domain" description="SGNH hydrolase-type esterase" evidence="2">
    <location>
        <begin position="1342"/>
        <end position="1520"/>
    </location>
</feature>
<evidence type="ECO:0000259" key="2">
    <source>
        <dbReference type="Pfam" id="PF13472"/>
    </source>
</evidence>
<dbReference type="SUPFAM" id="SSF51445">
    <property type="entry name" value="(Trans)glycosidases"/>
    <property type="match status" value="1"/>
</dbReference>
<dbReference type="InterPro" id="IPR043780">
    <property type="entry name" value="DUF5722"/>
</dbReference>
<dbReference type="Gene3D" id="3.40.50.1110">
    <property type="entry name" value="SGNH hydrolase"/>
    <property type="match status" value="1"/>
</dbReference>
<gene>
    <name evidence="4" type="ORF">H7C18_25985</name>
</gene>
<dbReference type="InterPro" id="IPR036514">
    <property type="entry name" value="SGNH_hydro_sf"/>
</dbReference>
<dbReference type="Pfam" id="PF13472">
    <property type="entry name" value="Lipase_GDSL_2"/>
    <property type="match status" value="1"/>
</dbReference>
<keyword evidence="1" id="KW-0732">Signal</keyword>
<evidence type="ECO:0000256" key="1">
    <source>
        <dbReference type="SAM" id="SignalP"/>
    </source>
</evidence>
<organism evidence="4 5">
    <name type="scientific">Cohnella zeiphila</name>
    <dbReference type="NCBI Taxonomy" id="2761120"/>
    <lineage>
        <taxon>Bacteria</taxon>
        <taxon>Bacillati</taxon>
        <taxon>Bacillota</taxon>
        <taxon>Bacilli</taxon>
        <taxon>Bacillales</taxon>
        <taxon>Paenibacillaceae</taxon>
        <taxon>Cohnella</taxon>
    </lineage>
</organism>
<protein>
    <submittedName>
        <fullName evidence="4">SGNH/GDSL hydrolase family protein</fullName>
    </submittedName>
</protein>
<dbReference type="InterPro" id="IPR017853">
    <property type="entry name" value="GH"/>
</dbReference>
<feature type="domain" description="DUF5722" evidence="3">
    <location>
        <begin position="487"/>
        <end position="889"/>
    </location>
</feature>
<dbReference type="GO" id="GO:0004622">
    <property type="term" value="F:phosphatidylcholine lysophospholipase activity"/>
    <property type="evidence" value="ECO:0007669"/>
    <property type="project" value="TreeGrafter"/>
</dbReference>
<dbReference type="Pfam" id="PF18989">
    <property type="entry name" value="DUF5722"/>
    <property type="match status" value="1"/>
</dbReference>
<name>A0A7X0VY70_9BACL</name>
<dbReference type="Gene3D" id="2.60.120.260">
    <property type="entry name" value="Galactose-binding domain-like"/>
    <property type="match status" value="2"/>
</dbReference>
<sequence length="1544" mass="170401">MRARKMRIACLLSLTLLFVLPNLGISPVNAADGELAPTSNMRTVGQFTPYTVIEDFESDASIAGWQAGENVSEVSLASSAWDVFFPYEGSRFLAIKSNPNLQNNVWRTASKTFDTPLDLSGSRYLMMAYNNFGYLPNDDPYYARLKVYSGDSSIEGIVRVYNNQWNKIGIDLSGWEGRGAIDKLEVGFIHDYDRADHPEDTLPNWPTAEFYIDYIHAANVLDWQFSYDGDSEGWRFSDSIASPTVAAGRLSFEVTGPDPMLTSAPIRLDAAENNVVTLKLRNGTASTSGRLYWTTEDDGQYDSAKMQAFDLKANDGGDSAYSIRLIGNPRWTGRITGLRLQLAEGDAGTGAVALDGIDFSKQDRPDYEYIGTVADVRADAQTVTVTGSIGEDAAIPADAQLQLYELAPYQYEPDVAGLTPAGTMQLQAGERTFSFQLDRFDGTRDRYFSKYSVAVHEQDGSGGEQFQFVDWPKSVTDVAFPAAHSFPYPEAQSKKGLNVQMTDDAEELGVSHATVTVVVNGLMYKDDVDPANAIAFEQGGQTYYFHKDAVEELDRHIKSLSDNGTLVYLVLILYDADDPNGSTNVLIHPDAARGQGTVYAFNTANEEGVRYFTAAIGFLADRYTQDDERYGRAMGYIVGNEVDSAWQWQNMGDKTVDQFMEQYERTVRLAYLAVRQYSDSARVYISLDNAWNEPYFSSDPTRYYKGKDIVDLMNTLSKQGGDFPWNVAYHSYPEDMLDPRTWNDHEHVTEDFDSPKITFKNLDVLDRYMGQEALKIHGERRRIILSEQGFQTQADTPEAEQVQAAGYAYAYYKARFLDGIDAFILFNQLDIPSAGLNMGLWTQDPSLAGFVAQDKKFIYDVFRDIDTDRSLEATAFAKPIIGISDWSEVIPNFDASRLSQRMPPQQVPISINKRAPKLVQGDGFEDGADGWTIADNAVSARQTASDAYQGSGSLQVDFAKLIQLTFVGLEKLWKGAEKTFDSPVDASETPNLNLAVKLTDPLVGQPYYVKVKAFSGTQVAEGVVQIDAAKGWNALSVDLSDWEGVGSIDRIKVWTRKTTSESWNGSLLIDEVGFSKKNEAVGGQANLEMAVTSDMTNVEAGAYFTVEVTNHDAKELSGEIAVEPIGNLSFDSSKLKLSKLGTGDGQRFRLRVASYDPQQGGAYGIRFRYRNTVQETLFRVGDSEEAANVETTSMAPFWQGDTVVNESVLMVDQGDGLPEGRFMYPPTEIVSVKNARLDTEYEEGVDWTFEDGAFRLTAQSRIPYMTEDEMVLPEYIPNESMPRLGGGAVLYREGSFFHDRQIVITYKHVGAWNGPVPKFDEASLPKTIGKLRAGAPVKLALYGDSISVGANASGYTGVPPYLPIWGRMTANALERYYHTDITFVNPSVGGTTSTWGKDHAAALVASEHPDLVIIAFGMNDGSGTGIGDGVRPSVFKENIRSIIDTVRAVNPAAEFILVGTTLPNPETFFLDQQPYYNAALNELASGMEGVAAANLTGVHAELLKTKSFGDMTGNNINHPNDFLSRWYAQFVFGMLADRPGRNAG</sequence>
<keyword evidence="5" id="KW-1185">Reference proteome</keyword>
<evidence type="ECO:0000259" key="3">
    <source>
        <dbReference type="Pfam" id="PF18989"/>
    </source>
</evidence>
<dbReference type="PANTHER" id="PTHR30383:SF5">
    <property type="entry name" value="SGNH HYDROLASE-TYPE ESTERASE DOMAIN-CONTAINING PROTEIN"/>
    <property type="match status" value="1"/>
</dbReference>
<dbReference type="EMBL" id="JACJVO010000033">
    <property type="protein sequence ID" value="MBB6734380.1"/>
    <property type="molecule type" value="Genomic_DNA"/>
</dbReference>
<dbReference type="InterPro" id="IPR051532">
    <property type="entry name" value="Ester_Hydrolysis_Enzymes"/>
</dbReference>